<gene>
    <name evidence="2" type="ORF">BDQ12DRAFT_59507</name>
</gene>
<keyword evidence="3" id="KW-1185">Reference proteome</keyword>
<organism evidence="2 3">
    <name type="scientific">Crucibulum laeve</name>
    <dbReference type="NCBI Taxonomy" id="68775"/>
    <lineage>
        <taxon>Eukaryota</taxon>
        <taxon>Fungi</taxon>
        <taxon>Dikarya</taxon>
        <taxon>Basidiomycota</taxon>
        <taxon>Agaricomycotina</taxon>
        <taxon>Agaricomycetes</taxon>
        <taxon>Agaricomycetidae</taxon>
        <taxon>Agaricales</taxon>
        <taxon>Agaricineae</taxon>
        <taxon>Nidulariaceae</taxon>
        <taxon>Crucibulum</taxon>
    </lineage>
</organism>
<evidence type="ECO:0000256" key="1">
    <source>
        <dbReference type="SAM" id="MobiDB-lite"/>
    </source>
</evidence>
<dbReference type="Proteomes" id="UP000308652">
    <property type="component" value="Unassembled WGS sequence"/>
</dbReference>
<dbReference type="EMBL" id="ML213599">
    <property type="protein sequence ID" value="TFK39538.1"/>
    <property type="molecule type" value="Genomic_DNA"/>
</dbReference>
<name>A0A5C3M6P5_9AGAR</name>
<proteinExistence type="predicted"/>
<feature type="compositionally biased region" description="Polar residues" evidence="1">
    <location>
        <begin position="154"/>
        <end position="178"/>
    </location>
</feature>
<sequence>MWVPIRCWWLQEWRRRHTPKARSLFAWCSPSFTNSPFALPHPPHASIHASSISAPRKWKHTHACPPPISPSPTIVHLRLPHSPQTTISGIGAPVLSPPCPLIRDASAGGYENALEKVGVRRGMERGRRVDKEEGRVALKQQENSGHHHHHLKLQSLNSDHSKTIAATSQRNTKMPTSP</sequence>
<evidence type="ECO:0000313" key="2">
    <source>
        <dbReference type="EMBL" id="TFK39538.1"/>
    </source>
</evidence>
<feature type="region of interest" description="Disordered" evidence="1">
    <location>
        <begin position="140"/>
        <end position="178"/>
    </location>
</feature>
<evidence type="ECO:0000313" key="3">
    <source>
        <dbReference type="Proteomes" id="UP000308652"/>
    </source>
</evidence>
<reference evidence="2 3" key="1">
    <citation type="journal article" date="2019" name="Nat. Ecol. Evol.">
        <title>Megaphylogeny resolves global patterns of mushroom evolution.</title>
        <authorList>
            <person name="Varga T."/>
            <person name="Krizsan K."/>
            <person name="Foldi C."/>
            <person name="Dima B."/>
            <person name="Sanchez-Garcia M."/>
            <person name="Sanchez-Ramirez S."/>
            <person name="Szollosi G.J."/>
            <person name="Szarkandi J.G."/>
            <person name="Papp V."/>
            <person name="Albert L."/>
            <person name="Andreopoulos W."/>
            <person name="Angelini C."/>
            <person name="Antonin V."/>
            <person name="Barry K.W."/>
            <person name="Bougher N.L."/>
            <person name="Buchanan P."/>
            <person name="Buyck B."/>
            <person name="Bense V."/>
            <person name="Catcheside P."/>
            <person name="Chovatia M."/>
            <person name="Cooper J."/>
            <person name="Damon W."/>
            <person name="Desjardin D."/>
            <person name="Finy P."/>
            <person name="Geml J."/>
            <person name="Haridas S."/>
            <person name="Hughes K."/>
            <person name="Justo A."/>
            <person name="Karasinski D."/>
            <person name="Kautmanova I."/>
            <person name="Kiss B."/>
            <person name="Kocsube S."/>
            <person name="Kotiranta H."/>
            <person name="LaButti K.M."/>
            <person name="Lechner B.E."/>
            <person name="Liimatainen K."/>
            <person name="Lipzen A."/>
            <person name="Lukacs Z."/>
            <person name="Mihaltcheva S."/>
            <person name="Morgado L.N."/>
            <person name="Niskanen T."/>
            <person name="Noordeloos M.E."/>
            <person name="Ohm R.A."/>
            <person name="Ortiz-Santana B."/>
            <person name="Ovrebo C."/>
            <person name="Racz N."/>
            <person name="Riley R."/>
            <person name="Savchenko A."/>
            <person name="Shiryaev A."/>
            <person name="Soop K."/>
            <person name="Spirin V."/>
            <person name="Szebenyi C."/>
            <person name="Tomsovsky M."/>
            <person name="Tulloss R.E."/>
            <person name="Uehling J."/>
            <person name="Grigoriev I.V."/>
            <person name="Vagvolgyi C."/>
            <person name="Papp T."/>
            <person name="Martin F.M."/>
            <person name="Miettinen O."/>
            <person name="Hibbett D.S."/>
            <person name="Nagy L.G."/>
        </authorList>
    </citation>
    <scope>NUCLEOTIDE SEQUENCE [LARGE SCALE GENOMIC DNA]</scope>
    <source>
        <strain evidence="2 3">CBS 166.37</strain>
    </source>
</reference>
<accession>A0A5C3M6P5</accession>
<protein>
    <submittedName>
        <fullName evidence="2">Uncharacterized protein</fullName>
    </submittedName>
</protein>
<dbReference type="AlphaFoldDB" id="A0A5C3M6P5"/>